<name>A0A834TK33_9FABA</name>
<evidence type="ECO:0000313" key="3">
    <source>
        <dbReference type="Proteomes" id="UP000634136"/>
    </source>
</evidence>
<dbReference type="Proteomes" id="UP000634136">
    <property type="component" value="Unassembled WGS sequence"/>
</dbReference>
<accession>A0A834TK33</accession>
<reference evidence="2" key="1">
    <citation type="submission" date="2020-09" db="EMBL/GenBank/DDBJ databases">
        <title>Genome-Enabled Discovery of Anthraquinone Biosynthesis in Senna tora.</title>
        <authorList>
            <person name="Kang S.-H."/>
            <person name="Pandey R.P."/>
            <person name="Lee C.-M."/>
            <person name="Sim J.-S."/>
            <person name="Jeong J.-T."/>
            <person name="Choi B.-S."/>
            <person name="Jung M."/>
            <person name="Ginzburg D."/>
            <person name="Zhao K."/>
            <person name="Won S.Y."/>
            <person name="Oh T.-J."/>
            <person name="Yu Y."/>
            <person name="Kim N.-H."/>
            <person name="Lee O.R."/>
            <person name="Lee T.-H."/>
            <person name="Bashyal P."/>
            <person name="Kim T.-S."/>
            <person name="Lee W.-H."/>
            <person name="Kawkins C."/>
            <person name="Kim C.-K."/>
            <person name="Kim J.S."/>
            <person name="Ahn B.O."/>
            <person name="Rhee S.Y."/>
            <person name="Sohng J.K."/>
        </authorList>
    </citation>
    <scope>NUCLEOTIDE SEQUENCE</scope>
    <source>
        <tissue evidence="2">Leaf</tissue>
    </source>
</reference>
<dbReference type="EMBL" id="JAAIUW010000008">
    <property type="protein sequence ID" value="KAF7822266.1"/>
    <property type="molecule type" value="Genomic_DNA"/>
</dbReference>
<protein>
    <submittedName>
        <fullName evidence="2">Uncharacterized protein</fullName>
    </submittedName>
</protein>
<organism evidence="2 3">
    <name type="scientific">Senna tora</name>
    <dbReference type="NCBI Taxonomy" id="362788"/>
    <lineage>
        <taxon>Eukaryota</taxon>
        <taxon>Viridiplantae</taxon>
        <taxon>Streptophyta</taxon>
        <taxon>Embryophyta</taxon>
        <taxon>Tracheophyta</taxon>
        <taxon>Spermatophyta</taxon>
        <taxon>Magnoliopsida</taxon>
        <taxon>eudicotyledons</taxon>
        <taxon>Gunneridae</taxon>
        <taxon>Pentapetalae</taxon>
        <taxon>rosids</taxon>
        <taxon>fabids</taxon>
        <taxon>Fabales</taxon>
        <taxon>Fabaceae</taxon>
        <taxon>Caesalpinioideae</taxon>
        <taxon>Cassia clade</taxon>
        <taxon>Senna</taxon>
    </lineage>
</organism>
<comment type="caution">
    <text evidence="2">The sequence shown here is derived from an EMBL/GenBank/DDBJ whole genome shotgun (WGS) entry which is preliminary data.</text>
</comment>
<gene>
    <name evidence="2" type="ORF">G2W53_027721</name>
</gene>
<evidence type="ECO:0000256" key="1">
    <source>
        <dbReference type="SAM" id="MobiDB-lite"/>
    </source>
</evidence>
<feature type="region of interest" description="Disordered" evidence="1">
    <location>
        <begin position="1"/>
        <end position="43"/>
    </location>
</feature>
<evidence type="ECO:0000313" key="2">
    <source>
        <dbReference type="EMBL" id="KAF7822266.1"/>
    </source>
</evidence>
<dbReference type="AlphaFoldDB" id="A0A834TK33"/>
<keyword evidence="3" id="KW-1185">Reference proteome</keyword>
<sequence length="185" mass="21894">MKMEVELKEQSKRGKEAEERHEKEEGLLRKSLEDTRKREEEQDKTIKRLRKENCKLLEENLRNEGIWTKKFEDLTERVLSLGNDVEMLKKEREKEASRTHVQGRETGGVWIESSSPISVWGEFFPIPVPALNVDDGEMRSCEVATLRYCKVVMMTKMGRVNGDDMLIEEGKSRRWRQLVLRRREE</sequence>
<proteinExistence type="predicted"/>